<dbReference type="Proteomes" id="UP000252182">
    <property type="component" value="Chromosome"/>
</dbReference>
<evidence type="ECO:0000313" key="2">
    <source>
        <dbReference type="Proteomes" id="UP000252182"/>
    </source>
</evidence>
<dbReference type="KEGG" id="hyf:DTO96_102402"/>
<dbReference type="AlphaFoldDB" id="A0A345DE59"/>
<dbReference type="RefSeq" id="WP_114563700.1">
    <property type="nucleotide sequence ID" value="NZ_CP031124.1"/>
</dbReference>
<organism evidence="1 2">
    <name type="scientific">Ephemeroptericola cinctiostellae</name>
    <dbReference type="NCBI Taxonomy" id="2268024"/>
    <lineage>
        <taxon>Bacteria</taxon>
        <taxon>Pseudomonadati</taxon>
        <taxon>Pseudomonadota</taxon>
        <taxon>Betaproteobacteria</taxon>
        <taxon>Burkholderiales</taxon>
        <taxon>Burkholderiaceae</taxon>
        <taxon>Ephemeroptericola</taxon>
    </lineage>
</organism>
<dbReference type="EMBL" id="CP031124">
    <property type="protein sequence ID" value="AXF86647.1"/>
    <property type="molecule type" value="Genomic_DNA"/>
</dbReference>
<keyword evidence="2" id="KW-1185">Reference proteome</keyword>
<accession>A0A345DE59</accession>
<name>A0A345DE59_9BURK</name>
<sequence length="106" mass="11845">MNWLLKYVDKINARILGDDLVVDGVVIKGYFYKSVSAPEYGLQPTELVEFYCDVFKRDVSGLPCQGVTYDGSCFDVVRQGEADELTMLRLHLSPAQLKQAHKSAGI</sequence>
<evidence type="ECO:0000313" key="1">
    <source>
        <dbReference type="EMBL" id="AXF86647.1"/>
    </source>
</evidence>
<protein>
    <submittedName>
        <fullName evidence="1">Uncharacterized protein</fullName>
    </submittedName>
</protein>
<reference evidence="2" key="1">
    <citation type="submission" date="2018-07" db="EMBL/GenBank/DDBJ databases">
        <authorList>
            <person name="Kim H."/>
        </authorList>
    </citation>
    <scope>NUCLEOTIDE SEQUENCE [LARGE SCALE GENOMIC DNA]</scope>
    <source>
        <strain evidence="2">F02</strain>
    </source>
</reference>
<proteinExistence type="predicted"/>
<gene>
    <name evidence="1" type="ORF">DTO96_102402</name>
</gene>